<gene>
    <name evidence="2" type="ORF">SAMN04488118_104241</name>
</gene>
<dbReference type="RefSeq" id="WP_090218004.1">
    <property type="nucleotide sequence ID" value="NZ_FMWG01000004.1"/>
</dbReference>
<dbReference type="InterPro" id="IPR007048">
    <property type="entry name" value="IraD/Gp25-like"/>
</dbReference>
<dbReference type="STRING" id="1156985.SAMN04488118_104241"/>
<dbReference type="OrthoDB" id="7875209at2"/>
<dbReference type="Pfam" id="PF04965">
    <property type="entry name" value="GPW_gp25"/>
    <property type="match status" value="1"/>
</dbReference>
<evidence type="ECO:0000313" key="3">
    <source>
        <dbReference type="Proteomes" id="UP000198767"/>
    </source>
</evidence>
<evidence type="ECO:0000313" key="2">
    <source>
        <dbReference type="EMBL" id="SCZ61432.1"/>
    </source>
</evidence>
<proteinExistence type="predicted"/>
<keyword evidence="3" id="KW-1185">Reference proteome</keyword>
<accession>A0A1G5QIC0</accession>
<organism evidence="2 3">
    <name type="scientific">Epibacterium ulvae</name>
    <dbReference type="NCBI Taxonomy" id="1156985"/>
    <lineage>
        <taxon>Bacteria</taxon>
        <taxon>Pseudomonadati</taxon>
        <taxon>Pseudomonadota</taxon>
        <taxon>Alphaproteobacteria</taxon>
        <taxon>Rhodobacterales</taxon>
        <taxon>Roseobacteraceae</taxon>
        <taxon>Epibacterium</taxon>
    </lineage>
</organism>
<reference evidence="2 3" key="1">
    <citation type="submission" date="2016-10" db="EMBL/GenBank/DDBJ databases">
        <authorList>
            <person name="de Groot N.N."/>
        </authorList>
    </citation>
    <scope>NUCLEOTIDE SEQUENCE [LARGE SCALE GENOMIC DNA]</scope>
    <source>
        <strain evidence="2 3">U95</strain>
    </source>
</reference>
<evidence type="ECO:0000259" key="1">
    <source>
        <dbReference type="Pfam" id="PF04965"/>
    </source>
</evidence>
<dbReference type="EMBL" id="FMWG01000004">
    <property type="protein sequence ID" value="SCZ61432.1"/>
    <property type="molecule type" value="Genomic_DNA"/>
</dbReference>
<sequence>MSFASAFLDQGDDDLEHDVQVNIATLLQAVSPECAAGVNLPNVQASILCYGIPMHWALAEGRNSRQMRSTLKERLMAFEPRLKTVSEIDLQEDDQKNTVKFFVSGTVKDGGMAQPIEVETRLSRLDQHIEEGL</sequence>
<dbReference type="SUPFAM" id="SSF160719">
    <property type="entry name" value="gpW/gp25-like"/>
    <property type="match status" value="1"/>
</dbReference>
<feature type="domain" description="IraD/Gp25-like" evidence="1">
    <location>
        <begin position="14"/>
        <end position="108"/>
    </location>
</feature>
<protein>
    <submittedName>
        <fullName evidence="2">Predicted component of the type VI protein secretion system</fullName>
    </submittedName>
</protein>
<name>A0A1G5QIC0_9RHOB</name>
<dbReference type="AlphaFoldDB" id="A0A1G5QIC0"/>
<dbReference type="Proteomes" id="UP000198767">
    <property type="component" value="Unassembled WGS sequence"/>
</dbReference>